<dbReference type="AlphaFoldDB" id="A0AA39MZV4"/>
<evidence type="ECO:0000313" key="1">
    <source>
        <dbReference type="EMBL" id="KAK0452298.1"/>
    </source>
</evidence>
<accession>A0AA39MZV4</accession>
<reference evidence="1" key="1">
    <citation type="submission" date="2023-06" db="EMBL/GenBank/DDBJ databases">
        <authorList>
            <consortium name="Lawrence Berkeley National Laboratory"/>
            <person name="Ahrendt S."/>
            <person name="Sahu N."/>
            <person name="Indic B."/>
            <person name="Wong-Bajracharya J."/>
            <person name="Merenyi Z."/>
            <person name="Ke H.-M."/>
            <person name="Monk M."/>
            <person name="Kocsube S."/>
            <person name="Drula E."/>
            <person name="Lipzen A."/>
            <person name="Balint B."/>
            <person name="Henrissat B."/>
            <person name="Andreopoulos B."/>
            <person name="Martin F.M."/>
            <person name="Harder C.B."/>
            <person name="Rigling D."/>
            <person name="Ford K.L."/>
            <person name="Foster G.D."/>
            <person name="Pangilinan J."/>
            <person name="Papanicolaou A."/>
            <person name="Barry K."/>
            <person name="LaButti K."/>
            <person name="Viragh M."/>
            <person name="Koriabine M."/>
            <person name="Yan M."/>
            <person name="Riley R."/>
            <person name="Champramary S."/>
            <person name="Plett K.L."/>
            <person name="Tsai I.J."/>
            <person name="Slot J."/>
            <person name="Sipos G."/>
            <person name="Plett J."/>
            <person name="Nagy L.G."/>
            <person name="Grigoriev I.V."/>
        </authorList>
    </citation>
    <scope>NUCLEOTIDE SEQUENCE</scope>
    <source>
        <strain evidence="1">FPL87.14</strain>
    </source>
</reference>
<dbReference type="EMBL" id="JAUEPT010000004">
    <property type="protein sequence ID" value="KAK0452298.1"/>
    <property type="molecule type" value="Genomic_DNA"/>
</dbReference>
<name>A0AA39MZV4_9AGAR</name>
<gene>
    <name evidence="1" type="ORF">EV421DRAFT_1898049</name>
</gene>
<protein>
    <submittedName>
        <fullName evidence="1">Uncharacterized protein</fullName>
    </submittedName>
</protein>
<evidence type="ECO:0000313" key="2">
    <source>
        <dbReference type="Proteomes" id="UP001175226"/>
    </source>
</evidence>
<dbReference type="Proteomes" id="UP001175226">
    <property type="component" value="Unassembled WGS sequence"/>
</dbReference>
<keyword evidence="2" id="KW-1185">Reference proteome</keyword>
<proteinExistence type="predicted"/>
<comment type="caution">
    <text evidence="1">The sequence shown here is derived from an EMBL/GenBank/DDBJ whole genome shotgun (WGS) entry which is preliminary data.</text>
</comment>
<organism evidence="1 2">
    <name type="scientific">Armillaria borealis</name>
    <dbReference type="NCBI Taxonomy" id="47425"/>
    <lineage>
        <taxon>Eukaryota</taxon>
        <taxon>Fungi</taxon>
        <taxon>Dikarya</taxon>
        <taxon>Basidiomycota</taxon>
        <taxon>Agaricomycotina</taxon>
        <taxon>Agaricomycetes</taxon>
        <taxon>Agaricomycetidae</taxon>
        <taxon>Agaricales</taxon>
        <taxon>Marasmiineae</taxon>
        <taxon>Physalacriaceae</taxon>
        <taxon>Armillaria</taxon>
    </lineage>
</organism>
<sequence length="425" mass="48035">MNEIPLKARVDIRDQWDSPNAPIRTSIAALQKTLGHKISPQAEWPALWAQLKDRFSDKSKFVPTVVSIVVVWYERLLGRLDNDVYADWTEELLSALEGGASLRIEPAPPKVTRPTTMWDRKLRSFHLGIPNADPMSQARVASVLDKDFDNLFGGTAGGEDDQEDTEWAHVPLTQAAASHHTQVPPDLAPPERLPVLSSLSRPSDLFTSTVPYILTLSLRGREGLVVYCSHEPTLELLNEYLKKWAKTNAHDSLRRPIFKLTLVESDFCFGMMDTLVVEPYMSHHDGVNPTIILAFIEGVVGYKMAYTTDLFTSTAPYILTVSLRDQPELPRLIVNCPHEPTLKLLKGYLERRAKAHSMTLTLVESDFYPGMMDSLVVKPNLSWERNGKPLNPMIVRLALIEGVVGYRMVYTTGSYWMYRRTTLFK</sequence>